<dbReference type="GO" id="GO:0000785">
    <property type="term" value="C:chromatin"/>
    <property type="evidence" value="ECO:0007669"/>
    <property type="project" value="UniProtKB-ARBA"/>
</dbReference>
<keyword evidence="2" id="KW-0677">Repeat</keyword>
<feature type="domain" description="C2H2-type" evidence="6">
    <location>
        <begin position="308"/>
        <end position="330"/>
    </location>
</feature>
<organism evidence="7 8">
    <name type="scientific">Euphydryas editha</name>
    <name type="common">Edith's checkerspot</name>
    <dbReference type="NCBI Taxonomy" id="104508"/>
    <lineage>
        <taxon>Eukaryota</taxon>
        <taxon>Metazoa</taxon>
        <taxon>Ecdysozoa</taxon>
        <taxon>Arthropoda</taxon>
        <taxon>Hexapoda</taxon>
        <taxon>Insecta</taxon>
        <taxon>Pterygota</taxon>
        <taxon>Neoptera</taxon>
        <taxon>Endopterygota</taxon>
        <taxon>Lepidoptera</taxon>
        <taxon>Glossata</taxon>
        <taxon>Ditrysia</taxon>
        <taxon>Papilionoidea</taxon>
        <taxon>Nymphalidae</taxon>
        <taxon>Nymphalinae</taxon>
        <taxon>Euphydryas</taxon>
    </lineage>
</organism>
<name>A0AAU9TE33_EUPED</name>
<dbReference type="GO" id="GO:0005634">
    <property type="term" value="C:nucleus"/>
    <property type="evidence" value="ECO:0007669"/>
    <property type="project" value="TreeGrafter"/>
</dbReference>
<feature type="domain" description="C2H2-type" evidence="6">
    <location>
        <begin position="396"/>
        <end position="424"/>
    </location>
</feature>
<feature type="domain" description="C2H2-type" evidence="6">
    <location>
        <begin position="458"/>
        <end position="485"/>
    </location>
</feature>
<feature type="domain" description="C2H2-type" evidence="6">
    <location>
        <begin position="425"/>
        <end position="453"/>
    </location>
</feature>
<evidence type="ECO:0000313" key="7">
    <source>
        <dbReference type="EMBL" id="CAH2083760.1"/>
    </source>
</evidence>
<keyword evidence="4" id="KW-0862">Zinc</keyword>
<keyword evidence="8" id="KW-1185">Reference proteome</keyword>
<dbReference type="PROSITE" id="PS00028">
    <property type="entry name" value="ZINC_FINGER_C2H2_1"/>
    <property type="match status" value="6"/>
</dbReference>
<dbReference type="PROSITE" id="PS50157">
    <property type="entry name" value="ZINC_FINGER_C2H2_2"/>
    <property type="match status" value="6"/>
</dbReference>
<accession>A0AAU9TE33</accession>
<dbReference type="Gene3D" id="3.30.160.60">
    <property type="entry name" value="Classic Zinc Finger"/>
    <property type="match status" value="5"/>
</dbReference>
<dbReference type="InterPro" id="IPR013087">
    <property type="entry name" value="Znf_C2H2_type"/>
</dbReference>
<dbReference type="PANTHER" id="PTHR24409">
    <property type="entry name" value="ZINC FINGER PROTEIN 142"/>
    <property type="match status" value="1"/>
</dbReference>
<dbReference type="AlphaFoldDB" id="A0AAU9TE33"/>
<feature type="domain" description="C2H2-type" evidence="6">
    <location>
        <begin position="486"/>
        <end position="509"/>
    </location>
</feature>
<dbReference type="GO" id="GO:0000981">
    <property type="term" value="F:DNA-binding transcription factor activity, RNA polymerase II-specific"/>
    <property type="evidence" value="ECO:0007669"/>
    <property type="project" value="TreeGrafter"/>
</dbReference>
<evidence type="ECO:0000256" key="4">
    <source>
        <dbReference type="ARBA" id="ARBA00022833"/>
    </source>
</evidence>
<keyword evidence="3 5" id="KW-0863">Zinc-finger</keyword>
<proteinExistence type="predicted"/>
<evidence type="ECO:0000313" key="8">
    <source>
        <dbReference type="Proteomes" id="UP001153954"/>
    </source>
</evidence>
<dbReference type="GO" id="GO:0008270">
    <property type="term" value="F:zinc ion binding"/>
    <property type="evidence" value="ECO:0007669"/>
    <property type="project" value="UniProtKB-KW"/>
</dbReference>
<evidence type="ECO:0000256" key="2">
    <source>
        <dbReference type="ARBA" id="ARBA00022737"/>
    </source>
</evidence>
<reference evidence="7" key="1">
    <citation type="submission" date="2022-03" db="EMBL/GenBank/DDBJ databases">
        <authorList>
            <person name="Tunstrom K."/>
        </authorList>
    </citation>
    <scope>NUCLEOTIDE SEQUENCE</scope>
</reference>
<evidence type="ECO:0000256" key="3">
    <source>
        <dbReference type="ARBA" id="ARBA00022771"/>
    </source>
</evidence>
<gene>
    <name evidence="7" type="ORF">EEDITHA_LOCUS399</name>
</gene>
<dbReference type="Pfam" id="PF00096">
    <property type="entry name" value="zf-C2H2"/>
    <property type="match status" value="4"/>
</dbReference>
<sequence length="525" mass="61178">MDDESEISLKSICCTCLSIDRKLAQLSRVHDGVNKLFFLLSYDSDAYEALFHKDAVNLYICWECKALMNKLCEFRNQACIAQKQLTDITDGKINLKSKRLSLSRLSPYHQTTYNKEYIANDETVDNFIDCGPDIDFIKTESDNDDIPLCDLQINDISYDKEPLLKIDTKLKINTATKSIKENRKKDKTKEVLIDESKYSKIEMLHNEMIKIIEESKESRSSLDSYVNASDKCEICIEGFRNYNELEKHNLELHVEIKKKVSKTNEPKLKGRKTSKEQSLVWPCTECDQNFDSKNKKYKHVQKFHREWFKCSTCDKKFAFKNTLKRHELVHGTRAREQCAACGKLVRADLRLSHARTHAPRAPHDCRACGKRFVSRASYENHLKYSSRHAVTDVHKYKCTMCEKGYRSQAELRDHVNYQHMGRTRHKCPICDKALASPRCITRHVRRAHHGVKENEKDKICQTCGKAFREKKSLREHELIHSGERPLSCELCGRAFRQRASLYTHRRRVHRVPPAARRPPHALIND</sequence>
<dbReference type="SMART" id="SM00355">
    <property type="entry name" value="ZnF_C2H2"/>
    <property type="match status" value="9"/>
</dbReference>
<dbReference type="GO" id="GO:0000977">
    <property type="term" value="F:RNA polymerase II transcription regulatory region sequence-specific DNA binding"/>
    <property type="evidence" value="ECO:0007669"/>
    <property type="project" value="TreeGrafter"/>
</dbReference>
<feature type="domain" description="C2H2-type" evidence="6">
    <location>
        <begin position="363"/>
        <end position="389"/>
    </location>
</feature>
<protein>
    <recommendedName>
        <fullName evidence="6">C2H2-type domain-containing protein</fullName>
    </recommendedName>
</protein>
<dbReference type="FunFam" id="3.30.160.60:FF:000690">
    <property type="entry name" value="Zinc finger protein 354C"/>
    <property type="match status" value="1"/>
</dbReference>
<dbReference type="GO" id="GO:0003682">
    <property type="term" value="F:chromatin binding"/>
    <property type="evidence" value="ECO:0007669"/>
    <property type="project" value="UniProtKB-ARBA"/>
</dbReference>
<evidence type="ECO:0000256" key="5">
    <source>
        <dbReference type="PROSITE-ProRule" id="PRU00042"/>
    </source>
</evidence>
<keyword evidence="1" id="KW-0479">Metal-binding</keyword>
<dbReference type="PANTHER" id="PTHR24409:SF295">
    <property type="entry name" value="AZ2-RELATED"/>
    <property type="match status" value="1"/>
</dbReference>
<dbReference type="EMBL" id="CAKOGL010000001">
    <property type="protein sequence ID" value="CAH2083760.1"/>
    <property type="molecule type" value="Genomic_DNA"/>
</dbReference>
<dbReference type="Proteomes" id="UP001153954">
    <property type="component" value="Unassembled WGS sequence"/>
</dbReference>
<dbReference type="InterPro" id="IPR036236">
    <property type="entry name" value="Znf_C2H2_sf"/>
</dbReference>
<comment type="caution">
    <text evidence="7">The sequence shown here is derived from an EMBL/GenBank/DDBJ whole genome shotgun (WGS) entry which is preliminary data.</text>
</comment>
<evidence type="ECO:0000259" key="6">
    <source>
        <dbReference type="PROSITE" id="PS50157"/>
    </source>
</evidence>
<evidence type="ECO:0000256" key="1">
    <source>
        <dbReference type="ARBA" id="ARBA00022723"/>
    </source>
</evidence>
<dbReference type="SUPFAM" id="SSF57667">
    <property type="entry name" value="beta-beta-alpha zinc fingers"/>
    <property type="match status" value="4"/>
</dbReference>
<dbReference type="GO" id="GO:0040029">
    <property type="term" value="P:epigenetic regulation of gene expression"/>
    <property type="evidence" value="ECO:0007669"/>
    <property type="project" value="UniProtKB-ARBA"/>
</dbReference>